<proteinExistence type="predicted"/>
<feature type="compositionally biased region" description="Basic and acidic residues" evidence="1">
    <location>
        <begin position="83"/>
        <end position="95"/>
    </location>
</feature>
<sequence>SRWSKHKIKNSKKLKGKTPPTLPEEEERDTRRRHANCVEEKEEDVSSSEEEEDANSEKNSVEEEGEIGSEERSSHKTLVVDDIQSHKEQIDEDEGRRYTIRAVRRRSTIGTPEIMVKLNILVELVNGKDRKWESGQKELRGMHETRCIGSLWEGSR</sequence>
<organism evidence="2 3">
    <name type="scientific">Brassica napus</name>
    <name type="common">Rape</name>
    <dbReference type="NCBI Taxonomy" id="3708"/>
    <lineage>
        <taxon>Eukaryota</taxon>
        <taxon>Viridiplantae</taxon>
        <taxon>Streptophyta</taxon>
        <taxon>Embryophyta</taxon>
        <taxon>Tracheophyta</taxon>
        <taxon>Spermatophyta</taxon>
        <taxon>Magnoliopsida</taxon>
        <taxon>eudicotyledons</taxon>
        <taxon>Gunneridae</taxon>
        <taxon>Pentapetalae</taxon>
        <taxon>rosids</taxon>
        <taxon>malvids</taxon>
        <taxon>Brassicales</taxon>
        <taxon>Brassicaceae</taxon>
        <taxon>Brassiceae</taxon>
        <taxon>Brassica</taxon>
    </lineage>
</organism>
<reference evidence="2 3" key="1">
    <citation type="submission" date="2021-05" db="EMBL/GenBank/DDBJ databases">
        <title>Genome Assembly of Synthetic Allotetraploid Brassica napus Reveals Homoeologous Exchanges between Subgenomes.</title>
        <authorList>
            <person name="Davis J.T."/>
        </authorList>
    </citation>
    <scope>NUCLEOTIDE SEQUENCE [LARGE SCALE GENOMIC DNA]</scope>
    <source>
        <strain evidence="3">cv. Da-Ae</strain>
        <tissue evidence="2">Seedling</tissue>
    </source>
</reference>
<feature type="compositionally biased region" description="Basic residues" evidence="1">
    <location>
        <begin position="1"/>
        <end position="16"/>
    </location>
</feature>
<dbReference type="Proteomes" id="UP000824890">
    <property type="component" value="Unassembled WGS sequence"/>
</dbReference>
<evidence type="ECO:0000256" key="1">
    <source>
        <dbReference type="SAM" id="MobiDB-lite"/>
    </source>
</evidence>
<feature type="non-terminal residue" evidence="2">
    <location>
        <position position="1"/>
    </location>
</feature>
<protein>
    <submittedName>
        <fullName evidence="2">Uncharacterized protein</fullName>
    </submittedName>
</protein>
<evidence type="ECO:0000313" key="2">
    <source>
        <dbReference type="EMBL" id="KAH0942804.1"/>
    </source>
</evidence>
<name>A0ABQ8EMI4_BRANA</name>
<comment type="caution">
    <text evidence="2">The sequence shown here is derived from an EMBL/GenBank/DDBJ whole genome shotgun (WGS) entry which is preliminary data.</text>
</comment>
<evidence type="ECO:0000313" key="3">
    <source>
        <dbReference type="Proteomes" id="UP000824890"/>
    </source>
</evidence>
<feature type="compositionally biased region" description="Acidic residues" evidence="1">
    <location>
        <begin position="40"/>
        <end position="54"/>
    </location>
</feature>
<dbReference type="EMBL" id="JAGKQM010000001">
    <property type="protein sequence ID" value="KAH0942804.1"/>
    <property type="molecule type" value="Genomic_DNA"/>
</dbReference>
<accession>A0ABQ8EMI4</accession>
<keyword evidence="3" id="KW-1185">Reference proteome</keyword>
<gene>
    <name evidence="2" type="ORF">HID58_002441</name>
</gene>
<feature type="region of interest" description="Disordered" evidence="1">
    <location>
        <begin position="1"/>
        <end position="95"/>
    </location>
</feature>